<organism evidence="1 2">
    <name type="scientific">Listeria booriae</name>
    <dbReference type="NCBI Taxonomy" id="1552123"/>
    <lineage>
        <taxon>Bacteria</taxon>
        <taxon>Bacillati</taxon>
        <taxon>Bacillota</taxon>
        <taxon>Bacilli</taxon>
        <taxon>Bacillales</taxon>
        <taxon>Listeriaceae</taxon>
        <taxon>Listeria</taxon>
    </lineage>
</organism>
<dbReference type="Proteomes" id="UP000533953">
    <property type="component" value="Unassembled WGS sequence"/>
</dbReference>
<name>A0A7X0XD06_9LIST</name>
<accession>A0A7X0XD06</accession>
<dbReference type="AlphaFoldDB" id="A0A7X0XD06"/>
<gene>
    <name evidence="1" type="ORF">HCI99_06340</name>
</gene>
<evidence type="ECO:0000313" key="1">
    <source>
        <dbReference type="EMBL" id="MBC1491441.1"/>
    </source>
</evidence>
<dbReference type="RefSeq" id="WP_185402829.1">
    <property type="nucleotide sequence ID" value="NZ_JAARRO010000021.1"/>
</dbReference>
<reference evidence="1 2" key="1">
    <citation type="submission" date="2020-03" db="EMBL/GenBank/DDBJ databases">
        <title>Soil Listeria distribution.</title>
        <authorList>
            <person name="Liao J."/>
            <person name="Wiedmann M."/>
        </authorList>
    </citation>
    <scope>NUCLEOTIDE SEQUENCE [LARGE SCALE GENOMIC DNA]</scope>
    <source>
        <strain evidence="1 2">FSL L7-1547</strain>
    </source>
</reference>
<protein>
    <submittedName>
        <fullName evidence="1">Uncharacterized protein</fullName>
    </submittedName>
</protein>
<proteinExistence type="predicted"/>
<sequence length="98" mass="11415">MTLTTDFSAINTSPYYCDNQFIEVEHFSKYKDGAFSFTGWDMCHIDKLLEDVQKVRRWGKNVHIYFNKTITPWGADEQEKIVIESELYEALRGLGVLA</sequence>
<dbReference type="EMBL" id="JAASTX010000006">
    <property type="protein sequence ID" value="MBC1491441.1"/>
    <property type="molecule type" value="Genomic_DNA"/>
</dbReference>
<evidence type="ECO:0000313" key="2">
    <source>
        <dbReference type="Proteomes" id="UP000533953"/>
    </source>
</evidence>
<comment type="caution">
    <text evidence="1">The sequence shown here is derived from an EMBL/GenBank/DDBJ whole genome shotgun (WGS) entry which is preliminary data.</text>
</comment>